<dbReference type="SUPFAM" id="SSF48726">
    <property type="entry name" value="Immunoglobulin"/>
    <property type="match status" value="1"/>
</dbReference>
<dbReference type="PANTHER" id="PTHR19944:SF99">
    <property type="entry name" value="HLA CLASS II HISTOCOMPATIBILITY ANTIGEN, DRB1 BETA CHAIN"/>
    <property type="match status" value="1"/>
</dbReference>
<feature type="transmembrane region" description="Helical" evidence="1">
    <location>
        <begin position="88"/>
        <end position="110"/>
    </location>
</feature>
<evidence type="ECO:0000259" key="2">
    <source>
        <dbReference type="PROSITE" id="PS50835"/>
    </source>
</evidence>
<gene>
    <name evidence="3" type="ORF">JOQ06_025186</name>
</gene>
<dbReference type="InterPro" id="IPR003597">
    <property type="entry name" value="Ig_C1-set"/>
</dbReference>
<name>A0AAD6AS32_9TELE</name>
<keyword evidence="1" id="KW-0812">Transmembrane</keyword>
<dbReference type="Gene3D" id="2.60.40.10">
    <property type="entry name" value="Immunoglobulins"/>
    <property type="match status" value="1"/>
</dbReference>
<dbReference type="SMART" id="SM00407">
    <property type="entry name" value="IGc1"/>
    <property type="match status" value="1"/>
</dbReference>
<sequence length="124" mass="14127">MLVCSVHYLFPKPIRVTWLRNGKEVTSDVTSTDKLSNGDWHYQIHSYLEFTPVPGEKITCMVEHAHLMKPKLCEWDPRTDRESENNKIAVGTAGLLLGLVFFVAGLSYFIKKTYGRELVPTNSI</sequence>
<accession>A0AAD6AS32</accession>
<organism evidence="3 4">
    <name type="scientific">Pogonophryne albipinna</name>
    <dbReference type="NCBI Taxonomy" id="1090488"/>
    <lineage>
        <taxon>Eukaryota</taxon>
        <taxon>Metazoa</taxon>
        <taxon>Chordata</taxon>
        <taxon>Craniata</taxon>
        <taxon>Vertebrata</taxon>
        <taxon>Euteleostomi</taxon>
        <taxon>Actinopterygii</taxon>
        <taxon>Neopterygii</taxon>
        <taxon>Teleostei</taxon>
        <taxon>Neoteleostei</taxon>
        <taxon>Acanthomorphata</taxon>
        <taxon>Eupercaria</taxon>
        <taxon>Perciformes</taxon>
        <taxon>Notothenioidei</taxon>
        <taxon>Pogonophryne</taxon>
    </lineage>
</organism>
<dbReference type="Proteomes" id="UP001219934">
    <property type="component" value="Unassembled WGS sequence"/>
</dbReference>
<comment type="caution">
    <text evidence="3">The sequence shown here is derived from an EMBL/GenBank/DDBJ whole genome shotgun (WGS) entry which is preliminary data.</text>
</comment>
<evidence type="ECO:0000313" key="3">
    <source>
        <dbReference type="EMBL" id="KAJ4930883.1"/>
    </source>
</evidence>
<dbReference type="PROSITE" id="PS50835">
    <property type="entry name" value="IG_LIKE"/>
    <property type="match status" value="1"/>
</dbReference>
<dbReference type="PANTHER" id="PTHR19944">
    <property type="entry name" value="MHC CLASS II-RELATED"/>
    <property type="match status" value="1"/>
</dbReference>
<evidence type="ECO:0000256" key="1">
    <source>
        <dbReference type="SAM" id="Phobius"/>
    </source>
</evidence>
<keyword evidence="4" id="KW-1185">Reference proteome</keyword>
<dbReference type="AlphaFoldDB" id="A0AAD6AS32"/>
<dbReference type="InterPro" id="IPR036179">
    <property type="entry name" value="Ig-like_dom_sf"/>
</dbReference>
<dbReference type="EMBL" id="JAPTMU010000015">
    <property type="protein sequence ID" value="KAJ4930883.1"/>
    <property type="molecule type" value="Genomic_DNA"/>
</dbReference>
<protein>
    <recommendedName>
        <fullName evidence="2">Ig-like domain-containing protein</fullName>
    </recommendedName>
</protein>
<keyword evidence="1" id="KW-0472">Membrane</keyword>
<dbReference type="InterPro" id="IPR007110">
    <property type="entry name" value="Ig-like_dom"/>
</dbReference>
<dbReference type="InterPro" id="IPR013783">
    <property type="entry name" value="Ig-like_fold"/>
</dbReference>
<proteinExistence type="predicted"/>
<feature type="domain" description="Ig-like" evidence="2">
    <location>
        <begin position="1"/>
        <end position="64"/>
    </location>
</feature>
<dbReference type="Pfam" id="PF07654">
    <property type="entry name" value="C1-set"/>
    <property type="match status" value="1"/>
</dbReference>
<dbReference type="InterPro" id="IPR050160">
    <property type="entry name" value="MHC/Immunoglobulin"/>
</dbReference>
<keyword evidence="1" id="KW-1133">Transmembrane helix</keyword>
<reference evidence="3" key="1">
    <citation type="submission" date="2022-11" db="EMBL/GenBank/DDBJ databases">
        <title>Chromosome-level genome of Pogonophryne albipinna.</title>
        <authorList>
            <person name="Jo E."/>
        </authorList>
    </citation>
    <scope>NUCLEOTIDE SEQUENCE</scope>
    <source>
        <strain evidence="3">SGF0006</strain>
        <tissue evidence="3">Muscle</tissue>
    </source>
</reference>
<evidence type="ECO:0000313" key="4">
    <source>
        <dbReference type="Proteomes" id="UP001219934"/>
    </source>
</evidence>